<evidence type="ECO:0000313" key="2">
    <source>
        <dbReference type="Proteomes" id="UP001461341"/>
    </source>
</evidence>
<reference evidence="1 2" key="1">
    <citation type="submission" date="2023-03" db="EMBL/GenBank/DDBJ databases">
        <title>Novel Species.</title>
        <authorList>
            <person name="Ma S."/>
        </authorList>
    </citation>
    <scope>NUCLEOTIDE SEQUENCE [LARGE SCALE GENOMIC DNA]</scope>
    <source>
        <strain evidence="1 2">B11</strain>
    </source>
</reference>
<dbReference type="EMBL" id="CP121689">
    <property type="protein sequence ID" value="WZL76466.1"/>
    <property type="molecule type" value="Genomic_DNA"/>
</dbReference>
<dbReference type="SUPFAM" id="SSF52540">
    <property type="entry name" value="P-loop containing nucleoside triphosphate hydrolases"/>
    <property type="match status" value="1"/>
</dbReference>
<accession>A0ABZ2YDV3</accession>
<name>A0ABZ2YDV3_9BACT</name>
<evidence type="ECO:0008006" key="3">
    <source>
        <dbReference type="Google" id="ProtNLM"/>
    </source>
</evidence>
<organism evidence="1 2">
    <name type="scientific">Thermatribacter velox</name>
    <dbReference type="NCBI Taxonomy" id="3039681"/>
    <lineage>
        <taxon>Bacteria</taxon>
        <taxon>Pseudomonadati</taxon>
        <taxon>Atribacterota</taxon>
        <taxon>Atribacteria</taxon>
        <taxon>Atribacterales</taxon>
        <taxon>Thermatribacteraceae</taxon>
        <taxon>Thermatribacter</taxon>
    </lineage>
</organism>
<gene>
    <name evidence="1" type="ORF">QBE54_01665</name>
</gene>
<dbReference type="InterPro" id="IPR027417">
    <property type="entry name" value="P-loop_NTPase"/>
</dbReference>
<dbReference type="Proteomes" id="UP001461341">
    <property type="component" value="Chromosome"/>
</dbReference>
<proteinExistence type="predicted"/>
<sequence>MKVYALVGATGTGKSYRAPQIAQELGIDCIIDDGLLISQGKIIAGTSAKAEISKIRAAKVAVFYFPEHREQVKQAIRELRPEKILILGISYQMVCKICERLELPFPEEVINIENIVSVEEIELARSARELEGKHTIPVPLVEIKRNLWGNLVDSLPSAVWRFFYSYRGKTVVRPPFSYLGKLVVSKRALRSLIFKLLAGMTFIETVNRIDIHWEAGGVVVVVGCVFRKERSISSACDTLRKSLQDRVMYLTGVELRRIDVDIEGIVGVKPDFVTREVSVVSK</sequence>
<protein>
    <recommendedName>
        <fullName evidence="3">Isopentenyl transferase</fullName>
    </recommendedName>
</protein>
<dbReference type="RefSeq" id="WP_369018631.1">
    <property type="nucleotide sequence ID" value="NZ_CP121689.1"/>
</dbReference>
<evidence type="ECO:0000313" key="1">
    <source>
        <dbReference type="EMBL" id="WZL76466.1"/>
    </source>
</evidence>
<keyword evidence="2" id="KW-1185">Reference proteome</keyword>